<evidence type="ECO:0000313" key="2">
    <source>
        <dbReference type="EMBL" id="OGF58872.1"/>
    </source>
</evidence>
<dbReference type="Proteomes" id="UP000178943">
    <property type="component" value="Unassembled WGS sequence"/>
</dbReference>
<organism evidence="2 3">
    <name type="scientific">Candidatus Fischerbacteria bacterium RBG_13_37_8</name>
    <dbReference type="NCBI Taxonomy" id="1817863"/>
    <lineage>
        <taxon>Bacteria</taxon>
        <taxon>Candidatus Fischeribacteriota</taxon>
    </lineage>
</organism>
<name>A0A1F5V626_9BACT</name>
<dbReference type="Gene3D" id="2.60.200.20">
    <property type="match status" value="1"/>
</dbReference>
<dbReference type="InterPro" id="IPR032030">
    <property type="entry name" value="YscD_cytoplasmic_dom"/>
</dbReference>
<dbReference type="PROSITE" id="PS50006">
    <property type="entry name" value="FHA_DOMAIN"/>
    <property type="match status" value="1"/>
</dbReference>
<dbReference type="InterPro" id="IPR050923">
    <property type="entry name" value="Cell_Proc_Reg/RNA_Proc"/>
</dbReference>
<dbReference type="STRING" id="1817863.A2Y62_11095"/>
<evidence type="ECO:0000313" key="3">
    <source>
        <dbReference type="Proteomes" id="UP000178943"/>
    </source>
</evidence>
<dbReference type="InterPro" id="IPR008984">
    <property type="entry name" value="SMAD_FHA_dom_sf"/>
</dbReference>
<dbReference type="AlphaFoldDB" id="A0A1F5V626"/>
<feature type="domain" description="FHA" evidence="1">
    <location>
        <begin position="108"/>
        <end position="156"/>
    </location>
</feature>
<dbReference type="InterPro" id="IPR000253">
    <property type="entry name" value="FHA_dom"/>
</dbReference>
<dbReference type="SUPFAM" id="SSF49879">
    <property type="entry name" value="SMAD/FHA domain"/>
    <property type="match status" value="1"/>
</dbReference>
<reference evidence="2 3" key="1">
    <citation type="journal article" date="2016" name="Nat. Commun.">
        <title>Thousands of microbial genomes shed light on interconnected biogeochemical processes in an aquifer system.</title>
        <authorList>
            <person name="Anantharaman K."/>
            <person name="Brown C.T."/>
            <person name="Hug L.A."/>
            <person name="Sharon I."/>
            <person name="Castelle C.J."/>
            <person name="Probst A.J."/>
            <person name="Thomas B.C."/>
            <person name="Singh A."/>
            <person name="Wilkins M.J."/>
            <person name="Karaoz U."/>
            <person name="Brodie E.L."/>
            <person name="Williams K.H."/>
            <person name="Hubbard S.S."/>
            <person name="Banfield J.F."/>
        </authorList>
    </citation>
    <scope>NUCLEOTIDE SEQUENCE [LARGE SCALE GENOMIC DNA]</scope>
</reference>
<dbReference type="NCBIfam" id="TIGR02098">
    <property type="entry name" value="MJ0042_CXXC"/>
    <property type="match status" value="1"/>
</dbReference>
<dbReference type="Pfam" id="PF13717">
    <property type="entry name" value="Zn_ribbon_4"/>
    <property type="match status" value="1"/>
</dbReference>
<proteinExistence type="predicted"/>
<dbReference type="EMBL" id="MFGW01000231">
    <property type="protein sequence ID" value="OGF58872.1"/>
    <property type="molecule type" value="Genomic_DNA"/>
</dbReference>
<comment type="caution">
    <text evidence="2">The sequence shown here is derived from an EMBL/GenBank/DDBJ whole genome shotgun (WGS) entry which is preliminary data.</text>
</comment>
<accession>A0A1F5V626</accession>
<dbReference type="SMART" id="SM00240">
    <property type="entry name" value="FHA"/>
    <property type="match status" value="1"/>
</dbReference>
<dbReference type="Pfam" id="PF16697">
    <property type="entry name" value="Yop-YscD_cpl"/>
    <property type="match status" value="1"/>
</dbReference>
<dbReference type="CDD" id="cd00060">
    <property type="entry name" value="FHA"/>
    <property type="match status" value="1"/>
</dbReference>
<evidence type="ECO:0000259" key="1">
    <source>
        <dbReference type="PROSITE" id="PS50006"/>
    </source>
</evidence>
<protein>
    <recommendedName>
        <fullName evidence="1">FHA domain-containing protein</fullName>
    </recommendedName>
</protein>
<gene>
    <name evidence="2" type="ORF">A2Y62_11095</name>
</gene>
<dbReference type="PANTHER" id="PTHR23308">
    <property type="entry name" value="NUCLEAR INHIBITOR OF PROTEIN PHOSPHATASE-1"/>
    <property type="match status" value="1"/>
</dbReference>
<dbReference type="InterPro" id="IPR011723">
    <property type="entry name" value="Znf/thioredoxin_put"/>
</dbReference>
<sequence>MIFECGSCKKKYKYDESKLGDKSSVKAKCPNCGSIIEIQNPSYIESITQVSREKLSPSMEEEIGEQTIAAGKASSTGLLKMPEGKKLSLAVIQGNQVGEVFKVIKPRTIIGRSEADIIIKDLEASRQHAAIEVMGDRILLRDLGSTNGTFVDEKSITTAYLDNQIEFRIGTTIFMLIITEA</sequence>